<evidence type="ECO:0000259" key="8">
    <source>
        <dbReference type="PROSITE" id="PS50943"/>
    </source>
</evidence>
<dbReference type="GO" id="GO:0003677">
    <property type="term" value="F:DNA binding"/>
    <property type="evidence" value="ECO:0007669"/>
    <property type="project" value="InterPro"/>
</dbReference>
<dbReference type="PRINTS" id="PR00726">
    <property type="entry name" value="LEXASERPTASE"/>
</dbReference>
<protein>
    <submittedName>
        <fullName evidence="9">Helix-turn-helix domain-containing protein</fullName>
    </submittedName>
</protein>
<dbReference type="CDD" id="cd06529">
    <property type="entry name" value="S24_LexA-like"/>
    <property type="match status" value="1"/>
</dbReference>
<dbReference type="Pfam" id="PF00717">
    <property type="entry name" value="Peptidase_S24"/>
    <property type="match status" value="1"/>
</dbReference>
<keyword evidence="5" id="KW-0234">DNA repair</keyword>
<organism evidence="9 10">
    <name type="scientific">Porcincola intestinalis</name>
    <dbReference type="NCBI Taxonomy" id="2606632"/>
    <lineage>
        <taxon>Bacteria</taxon>
        <taxon>Bacillati</taxon>
        <taxon>Bacillota</taxon>
        <taxon>Clostridia</taxon>
        <taxon>Lachnospirales</taxon>
        <taxon>Lachnospiraceae</taxon>
        <taxon>Porcincola</taxon>
    </lineage>
</organism>
<dbReference type="GO" id="GO:0009432">
    <property type="term" value="P:SOS response"/>
    <property type="evidence" value="ECO:0007669"/>
    <property type="project" value="UniProtKB-KW"/>
</dbReference>
<dbReference type="CDD" id="cd00093">
    <property type="entry name" value="HTH_XRE"/>
    <property type="match status" value="1"/>
</dbReference>
<proteinExistence type="inferred from homology"/>
<dbReference type="Gene3D" id="1.10.260.40">
    <property type="entry name" value="lambda repressor-like DNA-binding domains"/>
    <property type="match status" value="1"/>
</dbReference>
<comment type="caution">
    <text evidence="9">The sequence shown here is derived from an EMBL/GenBank/DDBJ whole genome shotgun (WGS) entry which is preliminary data.</text>
</comment>
<evidence type="ECO:0000256" key="4">
    <source>
        <dbReference type="ARBA" id="ARBA00022813"/>
    </source>
</evidence>
<evidence type="ECO:0000256" key="5">
    <source>
        <dbReference type="ARBA" id="ARBA00023204"/>
    </source>
</evidence>
<dbReference type="InterPro" id="IPR001387">
    <property type="entry name" value="Cro/C1-type_HTH"/>
</dbReference>
<dbReference type="InterPro" id="IPR006197">
    <property type="entry name" value="Peptidase_S24_LexA"/>
</dbReference>
<dbReference type="InterPro" id="IPR039418">
    <property type="entry name" value="LexA-like"/>
</dbReference>
<dbReference type="PANTHER" id="PTHR33516:SF2">
    <property type="entry name" value="LEXA REPRESSOR-RELATED"/>
    <property type="match status" value="1"/>
</dbReference>
<dbReference type="Gene3D" id="2.10.109.10">
    <property type="entry name" value="Umud Fragment, subunit A"/>
    <property type="match status" value="1"/>
</dbReference>
<evidence type="ECO:0000313" key="10">
    <source>
        <dbReference type="Proteomes" id="UP000481852"/>
    </source>
</evidence>
<dbReference type="InterPro" id="IPR010982">
    <property type="entry name" value="Lambda_DNA-bd_dom_sf"/>
</dbReference>
<name>A0A6L5X3B7_9FIRM</name>
<dbReference type="EMBL" id="VULZ01000001">
    <property type="protein sequence ID" value="MSS13456.1"/>
    <property type="molecule type" value="Genomic_DNA"/>
</dbReference>
<reference evidence="9 10" key="1">
    <citation type="submission" date="2019-08" db="EMBL/GenBank/DDBJ databases">
        <title>In-depth cultivation of the pig gut microbiome towards novel bacterial diversity and tailored functional studies.</title>
        <authorList>
            <person name="Wylensek D."/>
            <person name="Hitch T.C.A."/>
            <person name="Clavel T."/>
        </authorList>
    </citation>
    <scope>NUCLEOTIDE SEQUENCE [LARGE SCALE GENOMIC DNA]</scope>
    <source>
        <strain evidence="9 10">Oil+RF-744-WCA-WT-11</strain>
    </source>
</reference>
<dbReference type="PROSITE" id="PS50943">
    <property type="entry name" value="HTH_CROC1"/>
    <property type="match status" value="1"/>
</dbReference>
<evidence type="ECO:0000256" key="2">
    <source>
        <dbReference type="ARBA" id="ARBA00022763"/>
    </source>
</evidence>
<dbReference type="Proteomes" id="UP000481852">
    <property type="component" value="Unassembled WGS sequence"/>
</dbReference>
<dbReference type="Pfam" id="PF01381">
    <property type="entry name" value="HTH_3"/>
    <property type="match status" value="1"/>
</dbReference>
<evidence type="ECO:0000256" key="3">
    <source>
        <dbReference type="ARBA" id="ARBA00022801"/>
    </source>
</evidence>
<keyword evidence="2" id="KW-0227">DNA damage</keyword>
<keyword evidence="3 7" id="KW-0378">Hydrolase</keyword>
<dbReference type="InterPro" id="IPR015927">
    <property type="entry name" value="Peptidase_S24_S26A/B/C"/>
</dbReference>
<dbReference type="SUPFAM" id="SSF51306">
    <property type="entry name" value="LexA/Signal peptidase"/>
    <property type="match status" value="1"/>
</dbReference>
<keyword evidence="4 7" id="KW-0068">Autocatalytic cleavage</keyword>
<dbReference type="GO" id="GO:0006281">
    <property type="term" value="P:DNA repair"/>
    <property type="evidence" value="ECO:0007669"/>
    <property type="project" value="UniProtKB-KW"/>
</dbReference>
<evidence type="ECO:0000313" key="9">
    <source>
        <dbReference type="EMBL" id="MSS13456.1"/>
    </source>
</evidence>
<dbReference type="SUPFAM" id="SSF47413">
    <property type="entry name" value="lambda repressor-like DNA-binding domains"/>
    <property type="match status" value="1"/>
</dbReference>
<gene>
    <name evidence="9" type="ORF">FYJ35_00040</name>
</gene>
<dbReference type="PANTHER" id="PTHR33516">
    <property type="entry name" value="LEXA REPRESSOR"/>
    <property type="match status" value="1"/>
</dbReference>
<dbReference type="AlphaFoldDB" id="A0A6L5X3B7"/>
<feature type="domain" description="HTH cro/C1-type" evidence="8">
    <location>
        <begin position="13"/>
        <end position="68"/>
    </location>
</feature>
<dbReference type="GO" id="GO:0006355">
    <property type="term" value="P:regulation of DNA-templated transcription"/>
    <property type="evidence" value="ECO:0007669"/>
    <property type="project" value="InterPro"/>
</dbReference>
<dbReference type="SMART" id="SM00530">
    <property type="entry name" value="HTH_XRE"/>
    <property type="match status" value="1"/>
</dbReference>
<comment type="similarity">
    <text evidence="1 7">Belongs to the peptidase S24 family.</text>
</comment>
<keyword evidence="6" id="KW-0742">SOS response</keyword>
<sequence>MEVRAMTTFGWRVRSRREALGMTQDELAKKLNYKSRSSVNKIELDQRNMKQSQIAQLAKALETTPGFLMGWDEKEPPLPSNISVPAAYPVPILGVIGCGEGPIGEQNFDGFFYIDRTIRADYALHTKGDSMIDAGIQDGDIAFLTKNYDFEDGQIYAVIFGPDNEAVLKKVYRSGDKAILQSCNAAYTPIILDGSDMRIIGKLTWICHKAQ</sequence>
<accession>A0A6L5X3B7</accession>
<dbReference type="InterPro" id="IPR050077">
    <property type="entry name" value="LexA_repressor"/>
</dbReference>
<keyword evidence="10" id="KW-1185">Reference proteome</keyword>
<evidence type="ECO:0000256" key="7">
    <source>
        <dbReference type="RuleBase" id="RU003991"/>
    </source>
</evidence>
<evidence type="ECO:0000256" key="6">
    <source>
        <dbReference type="ARBA" id="ARBA00023236"/>
    </source>
</evidence>
<dbReference type="InterPro" id="IPR036286">
    <property type="entry name" value="LexA/Signal_pep-like_sf"/>
</dbReference>
<evidence type="ECO:0000256" key="1">
    <source>
        <dbReference type="ARBA" id="ARBA00007484"/>
    </source>
</evidence>
<dbReference type="GO" id="GO:0016787">
    <property type="term" value="F:hydrolase activity"/>
    <property type="evidence" value="ECO:0007669"/>
    <property type="project" value="UniProtKB-KW"/>
</dbReference>